<feature type="transmembrane region" description="Helical" evidence="7">
    <location>
        <begin position="80"/>
        <end position="101"/>
    </location>
</feature>
<evidence type="ECO:0000256" key="4">
    <source>
        <dbReference type="ARBA" id="ARBA00022780"/>
    </source>
</evidence>
<sequence length="123" mass="13790">MKLCTKLLLNELKLVRTRKRKERMIVFGVKFRMKGATIYRNGGGQNRKKNINGDFRFGSYNSLNSEEIISPGRSGIVMKLTGWAHSVLFVFVVGCFLYGLVSSVLGKTPYLTLVAEAAGRQLE</sequence>
<gene>
    <name evidence="8" type="ORF">RD792_003661</name>
</gene>
<keyword evidence="4" id="KW-1001">Plastid inner membrane</keyword>
<comment type="caution">
    <text evidence="8">The sequence shown here is derived from an EMBL/GenBank/DDBJ whole genome shotgun (WGS) entry which is preliminary data.</text>
</comment>
<dbReference type="Proteomes" id="UP001291926">
    <property type="component" value="Unassembled WGS sequence"/>
</dbReference>
<organism evidence="8 9">
    <name type="scientific">Penstemon davidsonii</name>
    <dbReference type="NCBI Taxonomy" id="160366"/>
    <lineage>
        <taxon>Eukaryota</taxon>
        <taxon>Viridiplantae</taxon>
        <taxon>Streptophyta</taxon>
        <taxon>Embryophyta</taxon>
        <taxon>Tracheophyta</taxon>
        <taxon>Spermatophyta</taxon>
        <taxon>Magnoliopsida</taxon>
        <taxon>eudicotyledons</taxon>
        <taxon>Gunneridae</taxon>
        <taxon>Pentapetalae</taxon>
        <taxon>asterids</taxon>
        <taxon>lamiids</taxon>
        <taxon>Lamiales</taxon>
        <taxon>Plantaginaceae</taxon>
        <taxon>Cheloneae</taxon>
        <taxon>Penstemon</taxon>
    </lineage>
</organism>
<keyword evidence="9" id="KW-1185">Reference proteome</keyword>
<comment type="subcellular location">
    <subcellularLocation>
        <location evidence="1">Plastid</location>
        <location evidence="1">Chloroplast inner membrane</location>
        <topology evidence="1">Multi-pass membrane protein</topology>
    </subcellularLocation>
    <subcellularLocation>
        <location evidence="7">Plastid</location>
        <location evidence="7">Chloroplast membrane</location>
        <topology evidence="7">Multi-pass membrane protein</topology>
    </subcellularLocation>
</comment>
<evidence type="ECO:0000313" key="9">
    <source>
        <dbReference type="Proteomes" id="UP001291926"/>
    </source>
</evidence>
<dbReference type="EMBL" id="JAYDYQ010001088">
    <property type="protein sequence ID" value="KAK4487923.1"/>
    <property type="molecule type" value="Genomic_DNA"/>
</dbReference>
<keyword evidence="5 7" id="KW-1133">Transmembrane helix</keyword>
<keyword evidence="7" id="KW-0150">Chloroplast</keyword>
<accession>A0ABR0DFA6</accession>
<evidence type="ECO:0000256" key="1">
    <source>
        <dbReference type="ARBA" id="ARBA00004478"/>
    </source>
</evidence>
<name>A0ABR0DFA6_9LAMI</name>
<keyword evidence="7" id="KW-0934">Plastid</keyword>
<evidence type="ECO:0000313" key="8">
    <source>
        <dbReference type="EMBL" id="KAK4487923.1"/>
    </source>
</evidence>
<dbReference type="Pfam" id="PF16166">
    <property type="entry name" value="TIC20"/>
    <property type="match status" value="1"/>
</dbReference>
<comment type="function">
    <text evidence="7">Involved in protein precursor import into chloroplasts.</text>
</comment>
<keyword evidence="3 7" id="KW-0812">Transmembrane</keyword>
<keyword evidence="6 7" id="KW-0472">Membrane</keyword>
<comment type="similarity">
    <text evidence="2 7">Belongs to the Tic20 family.</text>
</comment>
<evidence type="ECO:0000256" key="3">
    <source>
        <dbReference type="ARBA" id="ARBA00022692"/>
    </source>
</evidence>
<evidence type="ECO:0000256" key="5">
    <source>
        <dbReference type="ARBA" id="ARBA00022989"/>
    </source>
</evidence>
<evidence type="ECO:0000256" key="6">
    <source>
        <dbReference type="ARBA" id="ARBA00023136"/>
    </source>
</evidence>
<comment type="caution">
    <text evidence="7">Lacks conserved residue(s) required for the propagation of feature annotation.</text>
</comment>
<reference evidence="8 9" key="1">
    <citation type="journal article" date="2023" name="bioRxiv">
        <title>Genome report: Whole genome sequence and annotation of Penstemon davidsonii.</title>
        <authorList>
            <person name="Ostevik K.L."/>
            <person name="Alabady M."/>
            <person name="Zhang M."/>
            <person name="Rausher M.D."/>
        </authorList>
    </citation>
    <scope>NUCLEOTIDE SEQUENCE [LARGE SCALE GENOMIC DNA]</scope>
    <source>
        <strain evidence="8">DNT005</strain>
        <tissue evidence="8">Whole leaf</tissue>
    </source>
</reference>
<evidence type="ECO:0000256" key="2">
    <source>
        <dbReference type="ARBA" id="ARBA00009596"/>
    </source>
</evidence>
<protein>
    <recommendedName>
        <fullName evidence="7">Protein TIC 20</fullName>
    </recommendedName>
</protein>
<dbReference type="InterPro" id="IPR005691">
    <property type="entry name" value="Tic20"/>
</dbReference>
<evidence type="ECO:0000256" key="7">
    <source>
        <dbReference type="RuleBase" id="RU367003"/>
    </source>
</evidence>
<proteinExistence type="inferred from homology"/>